<gene>
    <name evidence="1" type="ORF">E2C01_066425</name>
</gene>
<dbReference type="AlphaFoldDB" id="A0A5B7HH15"/>
<proteinExistence type="predicted"/>
<name>A0A5B7HH15_PORTR</name>
<dbReference type="EMBL" id="VSRR010034200">
    <property type="protein sequence ID" value="MPC72131.1"/>
    <property type="molecule type" value="Genomic_DNA"/>
</dbReference>
<dbReference type="Proteomes" id="UP000324222">
    <property type="component" value="Unassembled WGS sequence"/>
</dbReference>
<accession>A0A5B7HH15</accession>
<reference evidence="1 2" key="1">
    <citation type="submission" date="2019-05" db="EMBL/GenBank/DDBJ databases">
        <title>Another draft genome of Portunus trituberculatus and its Hox gene families provides insights of decapod evolution.</title>
        <authorList>
            <person name="Jeong J.-H."/>
            <person name="Song I."/>
            <person name="Kim S."/>
            <person name="Choi T."/>
            <person name="Kim D."/>
            <person name="Ryu S."/>
            <person name="Kim W."/>
        </authorList>
    </citation>
    <scope>NUCLEOTIDE SEQUENCE [LARGE SCALE GENOMIC DNA]</scope>
    <source>
        <tissue evidence="1">Muscle</tissue>
    </source>
</reference>
<organism evidence="1 2">
    <name type="scientific">Portunus trituberculatus</name>
    <name type="common">Swimming crab</name>
    <name type="synonym">Neptunus trituberculatus</name>
    <dbReference type="NCBI Taxonomy" id="210409"/>
    <lineage>
        <taxon>Eukaryota</taxon>
        <taxon>Metazoa</taxon>
        <taxon>Ecdysozoa</taxon>
        <taxon>Arthropoda</taxon>
        <taxon>Crustacea</taxon>
        <taxon>Multicrustacea</taxon>
        <taxon>Malacostraca</taxon>
        <taxon>Eumalacostraca</taxon>
        <taxon>Eucarida</taxon>
        <taxon>Decapoda</taxon>
        <taxon>Pleocyemata</taxon>
        <taxon>Brachyura</taxon>
        <taxon>Eubrachyura</taxon>
        <taxon>Portunoidea</taxon>
        <taxon>Portunidae</taxon>
        <taxon>Portuninae</taxon>
        <taxon>Portunus</taxon>
    </lineage>
</organism>
<comment type="caution">
    <text evidence="1">The sequence shown here is derived from an EMBL/GenBank/DDBJ whole genome shotgun (WGS) entry which is preliminary data.</text>
</comment>
<keyword evidence="2" id="KW-1185">Reference proteome</keyword>
<protein>
    <submittedName>
        <fullName evidence="1">Uncharacterized protein</fullName>
    </submittedName>
</protein>
<evidence type="ECO:0000313" key="1">
    <source>
        <dbReference type="EMBL" id="MPC72131.1"/>
    </source>
</evidence>
<evidence type="ECO:0000313" key="2">
    <source>
        <dbReference type="Proteomes" id="UP000324222"/>
    </source>
</evidence>
<sequence length="91" mass="9743">MSPRPPLLTITHTVKQDVLNRDGDITCGTLGWEGVGHVGKHICGEGAAYPEACEDHFLLSCRAIGGGPLVQDGFDGVEIKVVPVILPQEFY</sequence>